<gene>
    <name evidence="1" type="ordered locus">Sinac_4827</name>
</gene>
<dbReference type="HOGENOM" id="CLU_2481610_0_0_0"/>
<dbReference type="KEGG" id="saci:Sinac_4827"/>
<proteinExistence type="predicted"/>
<sequence length="87" mass="10277">MRLSPNHTKQRNYIPIELRCLHELAHWRLHTKLVRYLIFHNRPEELYATHFAQGFCVSENPEIFKSIRSSSSFRRDQACRGPAQAGL</sequence>
<evidence type="ECO:0000313" key="1">
    <source>
        <dbReference type="EMBL" id="AGA28986.1"/>
    </source>
</evidence>
<name>L0DK19_SINAD</name>
<dbReference type="Proteomes" id="UP000010798">
    <property type="component" value="Chromosome"/>
</dbReference>
<keyword evidence="2" id="KW-1185">Reference proteome</keyword>
<dbReference type="AlphaFoldDB" id="L0DK19"/>
<reference evidence="1 2" key="1">
    <citation type="submission" date="2012-02" db="EMBL/GenBank/DDBJ databases">
        <title>Complete sequence of chromosome of Singulisphaera acidiphila DSM 18658.</title>
        <authorList>
            <consortium name="US DOE Joint Genome Institute (JGI-PGF)"/>
            <person name="Lucas S."/>
            <person name="Copeland A."/>
            <person name="Lapidus A."/>
            <person name="Glavina del Rio T."/>
            <person name="Dalin E."/>
            <person name="Tice H."/>
            <person name="Bruce D."/>
            <person name="Goodwin L."/>
            <person name="Pitluck S."/>
            <person name="Peters L."/>
            <person name="Ovchinnikova G."/>
            <person name="Chertkov O."/>
            <person name="Kyrpides N."/>
            <person name="Mavromatis K."/>
            <person name="Ivanova N."/>
            <person name="Brettin T."/>
            <person name="Detter J.C."/>
            <person name="Han C."/>
            <person name="Larimer F."/>
            <person name="Land M."/>
            <person name="Hauser L."/>
            <person name="Markowitz V."/>
            <person name="Cheng J.-F."/>
            <person name="Hugenholtz P."/>
            <person name="Woyke T."/>
            <person name="Wu D."/>
            <person name="Tindall B."/>
            <person name="Pomrenke H."/>
            <person name="Brambilla E."/>
            <person name="Klenk H.-P."/>
            <person name="Eisen J.A."/>
        </authorList>
    </citation>
    <scope>NUCLEOTIDE SEQUENCE [LARGE SCALE GENOMIC DNA]</scope>
    <source>
        <strain evidence="2">ATCC BAA-1392 / DSM 18658 / VKM B-2454 / MOB10</strain>
    </source>
</reference>
<dbReference type="EMBL" id="CP003364">
    <property type="protein sequence ID" value="AGA28986.1"/>
    <property type="molecule type" value="Genomic_DNA"/>
</dbReference>
<accession>L0DK19</accession>
<evidence type="ECO:0000313" key="2">
    <source>
        <dbReference type="Proteomes" id="UP000010798"/>
    </source>
</evidence>
<organism evidence="1 2">
    <name type="scientific">Singulisphaera acidiphila (strain ATCC BAA-1392 / DSM 18658 / VKM B-2454 / MOB10)</name>
    <dbReference type="NCBI Taxonomy" id="886293"/>
    <lineage>
        <taxon>Bacteria</taxon>
        <taxon>Pseudomonadati</taxon>
        <taxon>Planctomycetota</taxon>
        <taxon>Planctomycetia</taxon>
        <taxon>Isosphaerales</taxon>
        <taxon>Isosphaeraceae</taxon>
        <taxon>Singulisphaera</taxon>
    </lineage>
</organism>
<protein>
    <submittedName>
        <fullName evidence="1">Uncharacterized protein</fullName>
    </submittedName>
</protein>